<dbReference type="Pfam" id="PF24427">
    <property type="entry name" value="Ig_GP210_16th"/>
    <property type="match status" value="1"/>
</dbReference>
<dbReference type="KEGG" id="nnu:104591486"/>
<evidence type="ECO:0000256" key="9">
    <source>
        <dbReference type="SAM" id="MobiDB-lite"/>
    </source>
</evidence>
<feature type="transmembrane region" description="Helical" evidence="10">
    <location>
        <begin position="1861"/>
        <end position="1885"/>
    </location>
</feature>
<dbReference type="PANTHER" id="PTHR23019">
    <property type="entry name" value="NUCLEAR PORE MEMBRANE GLYCOPROTEIN GP210-RELATED"/>
    <property type="match status" value="1"/>
</dbReference>
<dbReference type="InterPro" id="IPR003343">
    <property type="entry name" value="Big_2"/>
</dbReference>
<dbReference type="InterPro" id="IPR008964">
    <property type="entry name" value="Invasin/intimin_cell_adhesion"/>
</dbReference>
<evidence type="ECO:0000313" key="13">
    <source>
        <dbReference type="Proteomes" id="UP000189703"/>
    </source>
</evidence>
<gene>
    <name evidence="14 15" type="primary">LOC104591486</name>
</gene>
<evidence type="ECO:0000256" key="11">
    <source>
        <dbReference type="SAM" id="SignalP"/>
    </source>
</evidence>
<keyword evidence="3 10" id="KW-0812">Transmembrane</keyword>
<keyword evidence="5 10" id="KW-1133">Transmembrane helix</keyword>
<dbReference type="SMART" id="SM00635">
    <property type="entry name" value="BID_2"/>
    <property type="match status" value="3"/>
</dbReference>
<dbReference type="STRING" id="4432.A0A1U7ZBS3"/>
<evidence type="ECO:0000256" key="6">
    <source>
        <dbReference type="ARBA" id="ARBA00023136"/>
    </source>
</evidence>
<evidence type="ECO:0000256" key="4">
    <source>
        <dbReference type="ARBA" id="ARBA00022729"/>
    </source>
</evidence>
<dbReference type="eggNOG" id="KOG1833">
    <property type="taxonomic scope" value="Eukaryota"/>
</dbReference>
<dbReference type="GeneID" id="104591486"/>
<organism evidence="13 14">
    <name type="scientific">Nelumbo nucifera</name>
    <name type="common">Sacred lotus</name>
    <dbReference type="NCBI Taxonomy" id="4432"/>
    <lineage>
        <taxon>Eukaryota</taxon>
        <taxon>Viridiplantae</taxon>
        <taxon>Streptophyta</taxon>
        <taxon>Embryophyta</taxon>
        <taxon>Tracheophyta</taxon>
        <taxon>Spermatophyta</taxon>
        <taxon>Magnoliopsida</taxon>
        <taxon>Proteales</taxon>
        <taxon>Nelumbonaceae</taxon>
        <taxon>Nelumbo</taxon>
    </lineage>
</organism>
<dbReference type="PANTHER" id="PTHR23019:SF0">
    <property type="entry name" value="NUCLEAR PORE MEMBRANE GLYCOPROTEIN 210"/>
    <property type="match status" value="1"/>
</dbReference>
<evidence type="ECO:0000259" key="12">
    <source>
        <dbReference type="SMART" id="SM00635"/>
    </source>
</evidence>
<sequence>MLSLAWLTVLLLFVNLPALQAVSGPHVADVNILLPPLMTYPVEYRLQGSDGCFSWSWDHHDILSVQPEYNASSRCSTSARLRSIAPYGGRKETAVYAADLHSGTVIRCKVFIDNISRIQIFHNSIKLDLDGLATLRVRAFDSEENVFSSLVGLQFMWKLIPEADRVQHHLTHVALKDSPLSDCGGFCGDLDIQIKLEDSGVFSDLFVVKGTGIGHEIVSVHLLEPQFEYMVDEIVLTVAEAMSLEPPSPVFVLIGSYFHYSLKVVRQNTPQAIDLPSPYHRWHVSNSSVAQVDSMMGLTHSLNLGVTTITVEDTRVSGHAQMSSLHVVLPDAMYLYIVPLSISGDPMEGITAIPTAHWHVVVGRQYVIHMKVFSRGPYAHEIYITEGDDIKLCYNQSLYWDILLVQNSIAVKHGWRNSRILKATSQGMGRLTASLTHHTEHPAATEVLKVVQEVMVCDQVKFRLGERTNFSHSIYLPWAPGVYQEVELRAMGGCAKTSSDYKWYSSDAATVSVSPSGVIQAKKPGQASVKVASIFDLTNYDEVIIEVSVPSSMVMMQNFPVETVVGTNLQAAVTLKTFHGASFYRCDAFCSSIRWKTGSESFKIVNTTGDALALDKLLNIKDFDSLYGPPCSWTYIYASTAGRTMLHSTLSKLWQTSDHPLDGPIVLKASSHIAAYQPLIVYQAGDGNKFGGYWVDLANAEAGNQLENLDELYLVPGTGLDVMLLGGPERWNEGTEFIESIEIFDEEYNPLKDEVIVHQASTSSDGVYGVLCHALGNYKLVFSRSNLVGDDHPVPAIEKSELSLTCSFPASITLIANEPVNALDLVWSATQADRNPGRIRVIPITVANGCTIRVAAVGIHNSGKAFANSSSLCLKWELSSCDGLAYWTNDNGLERSSASWGRFLVLQNVSGLCIVRATVIGFSDTMTGRLYEKASLMLEDQNNVLTDAIRLQLVSSLRVIPEYILLFFSLDAKVNLSITGGTCFMDAVVNDTRVIEVIQPPPSFQCLQVMLGPVGLGSARVTIHDMGLSPPLAASAVVQVADVDWIKIISQDDISLMEGSAKVVDILAGIRDGSTFDASQYVYMNIHVHIEDPILELVNKDDISDPGSGNIDGPKFIIQAKQLGITTLYVSARQCSGHEISSQPIKVEVYAPPRIHPDDLFLVPGASYVLTVEGGPTVGAYVEYASMDDGTATVNRTSGRLVALSPGKTTVLATMYGAGDSVICQAKGKVEVGIPSSMILNLQSQQIGVGREMPVFPSLPEGNLFSFYELCNNYKWTVEDEQVLSFQVAKCSYGEKYDVLLSGLRGIMSSSYSDNKELNPINVLHGRSAGKTNVAVSFSCKFSSGAFSQSRSYNASALVWVVSDPPLALGKSMTWVLPPFYTTSNLLPGSTESYSHRDSHSRKGPIIYSLLKTCGGKNEEMQQKAISLDGDRIKTMESNDIDCIQAKDRSTGIVEIASCVRVAEVSQIRLGAKKFPFHVAELAVGAELELVVSYCDDLGNPFFEAYDVVEVNAETNYPDIVLINGTPDNNGNIHLKAVSHGRALVRISIGNNARKSDYIMISVGAHLHPQNPVLHVGRYLNFSVEGLSDLVSGQWLSSNESVISVDMLSGEAHAVGEGTSQVIFEGLGLKLQTTITVLMEDQVSVDAPTETLTNVPFPSRGYNFSVSFSQMFGALGKSKEVLYDCSVDPPFVGYARPWRDINSGNSYCLFFPYSPEHLVHSIPKTKAMRPDVSVSISASLREAEYVMGSATALFVGGFSILEMDKGLMQLNLTPESNKSIINIVGNTDVEVHQQGRDLIQVSPIYKEDFGIGGRVGYEVKVLKTERIKETVTITLPATGQRAEIIVSYEPGESEASPTRSFALWASIFGFFTISILTLAIFMWFLDKPARPSVPATPNIAAPTTPDRSSPASYNMQQSPRTPQPFVDYVRRTIDETPYYKREGRRRFNPQNTF</sequence>
<comment type="subcellular location">
    <subcellularLocation>
        <location evidence="1">Nucleus membrane</location>
        <topology evidence="1">Single-pass membrane protein</topology>
    </subcellularLocation>
</comment>
<dbReference type="InterPro" id="IPR055096">
    <property type="entry name" value="Ig_NUP210_1st"/>
</dbReference>
<evidence type="ECO:0000256" key="7">
    <source>
        <dbReference type="ARBA" id="ARBA00023180"/>
    </source>
</evidence>
<evidence type="ECO:0000256" key="2">
    <source>
        <dbReference type="ARBA" id="ARBA00007313"/>
    </source>
</evidence>
<dbReference type="Pfam" id="PF24425">
    <property type="entry name" value="Ig_GP210_15th"/>
    <property type="match status" value="1"/>
</dbReference>
<dbReference type="Pfam" id="PF22967">
    <property type="entry name" value="Ig_NUP210_1st"/>
    <property type="match status" value="1"/>
</dbReference>
<dbReference type="InterPro" id="IPR055099">
    <property type="entry name" value="Ig_NUP210_7th"/>
</dbReference>
<dbReference type="InterPro" id="IPR056233">
    <property type="entry name" value="Ig_GP210_16th"/>
</dbReference>
<dbReference type="InterPro" id="IPR056232">
    <property type="entry name" value="Ig_GP210_15th"/>
</dbReference>
<comment type="similarity">
    <text evidence="2">Belongs to the NUP210 family.</text>
</comment>
<dbReference type="Pfam" id="PF22969">
    <property type="entry name" value="Ig_NUP210_2nd"/>
    <property type="match status" value="1"/>
</dbReference>
<feature type="compositionally biased region" description="Low complexity" evidence="9">
    <location>
        <begin position="1896"/>
        <end position="1905"/>
    </location>
</feature>
<dbReference type="OMA" id="HNMYEGT"/>
<reference evidence="14 15" key="1">
    <citation type="submission" date="2025-04" db="UniProtKB">
        <authorList>
            <consortium name="RefSeq"/>
        </authorList>
    </citation>
    <scope>IDENTIFICATION</scope>
</reference>
<dbReference type="RefSeq" id="XP_010248630.1">
    <property type="nucleotide sequence ID" value="XM_010250328.2"/>
</dbReference>
<dbReference type="SUPFAM" id="SSF49373">
    <property type="entry name" value="Invasin/intimin cell-adhesion fragments"/>
    <property type="match status" value="1"/>
</dbReference>
<feature type="signal peptide" evidence="11">
    <location>
        <begin position="1"/>
        <end position="21"/>
    </location>
</feature>
<dbReference type="GO" id="GO:0031965">
    <property type="term" value="C:nuclear membrane"/>
    <property type="evidence" value="ECO:0007669"/>
    <property type="project" value="UniProtKB-SubCell"/>
</dbReference>
<dbReference type="InterPro" id="IPR045197">
    <property type="entry name" value="NUP210-like"/>
</dbReference>
<evidence type="ECO:0000256" key="10">
    <source>
        <dbReference type="SAM" id="Phobius"/>
    </source>
</evidence>
<dbReference type="OrthoDB" id="361283at2759"/>
<name>A0A1U7ZBS3_NELNU</name>
<evidence type="ECO:0000313" key="15">
    <source>
        <dbReference type="RefSeq" id="XP_010248632.1"/>
    </source>
</evidence>
<evidence type="ECO:0000256" key="8">
    <source>
        <dbReference type="ARBA" id="ARBA00023242"/>
    </source>
</evidence>
<dbReference type="Gene3D" id="2.60.40.1080">
    <property type="match status" value="1"/>
</dbReference>
<evidence type="ECO:0000256" key="1">
    <source>
        <dbReference type="ARBA" id="ARBA00004590"/>
    </source>
</evidence>
<dbReference type="Pfam" id="PF02368">
    <property type="entry name" value="Big_2"/>
    <property type="match status" value="1"/>
</dbReference>
<proteinExistence type="inferred from homology"/>
<keyword evidence="8" id="KW-0539">Nucleus</keyword>
<feature type="domain" description="BIG2" evidence="12">
    <location>
        <begin position="1149"/>
        <end position="1225"/>
    </location>
</feature>
<keyword evidence="7" id="KW-0325">Glycoprotein</keyword>
<keyword evidence="13" id="KW-1185">Reference proteome</keyword>
<dbReference type="RefSeq" id="XP_010248632.1">
    <property type="nucleotide sequence ID" value="XM_010250330.2"/>
</dbReference>
<evidence type="ECO:0000256" key="3">
    <source>
        <dbReference type="ARBA" id="ARBA00022692"/>
    </source>
</evidence>
<accession>A0A1U7ZBS3</accession>
<feature type="region of interest" description="Disordered" evidence="9">
    <location>
        <begin position="1896"/>
        <end position="1926"/>
    </location>
</feature>
<dbReference type="Proteomes" id="UP000189703">
    <property type="component" value="Unplaced"/>
</dbReference>
<evidence type="ECO:0000256" key="5">
    <source>
        <dbReference type="ARBA" id="ARBA00022989"/>
    </source>
</evidence>
<evidence type="ECO:0000313" key="14">
    <source>
        <dbReference type="RefSeq" id="XP_010248630.1"/>
    </source>
</evidence>
<feature type="compositionally biased region" description="Polar residues" evidence="9">
    <location>
        <begin position="1906"/>
        <end position="1920"/>
    </location>
</feature>
<feature type="domain" description="BIG2" evidence="12">
    <location>
        <begin position="469"/>
        <end position="542"/>
    </location>
</feature>
<dbReference type="InterPro" id="IPR055097">
    <property type="entry name" value="Ig_NUP210_2nd"/>
</dbReference>
<keyword evidence="4 11" id="KW-0732">Signal</keyword>
<feature type="chain" id="PRO_5010665231" evidence="11">
    <location>
        <begin position="22"/>
        <end position="1953"/>
    </location>
</feature>
<dbReference type="Pfam" id="PF22962">
    <property type="entry name" value="Ig_NUP210_7th"/>
    <property type="match status" value="1"/>
</dbReference>
<protein>
    <submittedName>
        <fullName evidence="14 15">Nuclear pore complex protein GP210</fullName>
    </submittedName>
</protein>
<keyword evidence="6 10" id="KW-0472">Membrane</keyword>
<feature type="domain" description="BIG2" evidence="12">
    <location>
        <begin position="1561"/>
        <end position="1649"/>
    </location>
</feature>